<dbReference type="EMBL" id="QPFP01000129">
    <property type="protein sequence ID" value="TEB20872.1"/>
    <property type="molecule type" value="Genomic_DNA"/>
</dbReference>
<evidence type="ECO:0008006" key="3">
    <source>
        <dbReference type="Google" id="ProtNLM"/>
    </source>
</evidence>
<evidence type="ECO:0000313" key="1">
    <source>
        <dbReference type="EMBL" id="TEB20872.1"/>
    </source>
</evidence>
<evidence type="ECO:0000313" key="2">
    <source>
        <dbReference type="Proteomes" id="UP000298030"/>
    </source>
</evidence>
<dbReference type="STRING" id="71717.A0A4Y7SG61"/>
<dbReference type="Pfam" id="PF18759">
    <property type="entry name" value="Plavaka"/>
    <property type="match status" value="1"/>
</dbReference>
<protein>
    <recommendedName>
        <fullName evidence="3">Fungal-type protein kinase domain-containing protein</fullName>
    </recommendedName>
</protein>
<sequence length="840" mass="94927">MMLADFLYSKVQMSQGDVSFLMRLWDALQRRFLTEQFGDDFNLDSDESSAPFTGHLDLLSTIDSIPHGDIPWQGFTVQYDGELPENPPAWMTAKYEVWFRDPLEVMEAQLGNPEFANHIDYAAKKVKGAEDGKRQYVDLMSGDWAWERSTQLGKDKELHGAMFVPVVLGSDKTTVSVATGQTEYYPIYASAGNVQNHLRRAHKGAVTLIGFLAIPKTGKDEEDSLEFRRFRRQLYHSSIARILMLLKPWMTKARVTKCGDGHWRRVVYEIGPYIADYPEQCLLACVVQGWCARCIAEAKNLDGSPDTVIGRSHIHTEKVRKACGGNLKEMWDAYGIIGDVIPFTTYFPRANIHELMSPDILHQLVKGTFKDHLVTWVVEYLEGQENGKALVAEMDRRIAAAPHFPGLRRFNEGRGFKQWTGNDSKALMKVFLPAITGLVPPSMVRAVAAFLDFCYLVRRSQIDEDVLTKLDSAVERYHAEREIFIEEGIRDNFNLPRQHSLVHYRPLIQMFGAPNGLCSSITESKHIAAVKDAYRRSSRNQPLGEMLLINQRMDRLRTARDILQPHIPLELRDPRDNCRTLQTTRAPLPATENLDFNDDDNSEDIVHAVGTITSQGDVRLPSGPARGYPIGVQALGAHLGVDLRAYIRRFLYDQKFPNADRMGMDVDLADCPTIDPNLHVKIFHSAVALYHAPSEVSGIGGMKREIIRATPSWQRGPARHDCVYVEQDADGEGFEGLGVAQVQFFLSFKYGSGKDAVEYQCAFVRWFERYDDSPCDQTGLWRVHPDMRGGRRVCSIIHIDTILRSAHLIPVFGDPSVSGRVPVGFHHSMSLRVLQTFLCQ</sequence>
<proteinExistence type="predicted"/>
<organism evidence="1 2">
    <name type="scientific">Coprinellus micaceus</name>
    <name type="common">Glistening ink-cap mushroom</name>
    <name type="synonym">Coprinus micaceus</name>
    <dbReference type="NCBI Taxonomy" id="71717"/>
    <lineage>
        <taxon>Eukaryota</taxon>
        <taxon>Fungi</taxon>
        <taxon>Dikarya</taxon>
        <taxon>Basidiomycota</taxon>
        <taxon>Agaricomycotina</taxon>
        <taxon>Agaricomycetes</taxon>
        <taxon>Agaricomycetidae</taxon>
        <taxon>Agaricales</taxon>
        <taxon>Agaricineae</taxon>
        <taxon>Psathyrellaceae</taxon>
        <taxon>Coprinellus</taxon>
    </lineage>
</organism>
<dbReference type="OrthoDB" id="3199698at2759"/>
<reference evidence="1 2" key="1">
    <citation type="journal article" date="2019" name="Nat. Ecol. Evol.">
        <title>Megaphylogeny resolves global patterns of mushroom evolution.</title>
        <authorList>
            <person name="Varga T."/>
            <person name="Krizsan K."/>
            <person name="Foldi C."/>
            <person name="Dima B."/>
            <person name="Sanchez-Garcia M."/>
            <person name="Sanchez-Ramirez S."/>
            <person name="Szollosi G.J."/>
            <person name="Szarkandi J.G."/>
            <person name="Papp V."/>
            <person name="Albert L."/>
            <person name="Andreopoulos W."/>
            <person name="Angelini C."/>
            <person name="Antonin V."/>
            <person name="Barry K.W."/>
            <person name="Bougher N.L."/>
            <person name="Buchanan P."/>
            <person name="Buyck B."/>
            <person name="Bense V."/>
            <person name="Catcheside P."/>
            <person name="Chovatia M."/>
            <person name="Cooper J."/>
            <person name="Damon W."/>
            <person name="Desjardin D."/>
            <person name="Finy P."/>
            <person name="Geml J."/>
            <person name="Haridas S."/>
            <person name="Hughes K."/>
            <person name="Justo A."/>
            <person name="Karasinski D."/>
            <person name="Kautmanova I."/>
            <person name="Kiss B."/>
            <person name="Kocsube S."/>
            <person name="Kotiranta H."/>
            <person name="LaButti K.M."/>
            <person name="Lechner B.E."/>
            <person name="Liimatainen K."/>
            <person name="Lipzen A."/>
            <person name="Lukacs Z."/>
            <person name="Mihaltcheva S."/>
            <person name="Morgado L.N."/>
            <person name="Niskanen T."/>
            <person name="Noordeloos M.E."/>
            <person name="Ohm R.A."/>
            <person name="Ortiz-Santana B."/>
            <person name="Ovrebo C."/>
            <person name="Racz N."/>
            <person name="Riley R."/>
            <person name="Savchenko A."/>
            <person name="Shiryaev A."/>
            <person name="Soop K."/>
            <person name="Spirin V."/>
            <person name="Szebenyi C."/>
            <person name="Tomsovsky M."/>
            <person name="Tulloss R.E."/>
            <person name="Uehling J."/>
            <person name="Grigoriev I.V."/>
            <person name="Vagvolgyi C."/>
            <person name="Papp T."/>
            <person name="Martin F.M."/>
            <person name="Miettinen O."/>
            <person name="Hibbett D.S."/>
            <person name="Nagy L.G."/>
        </authorList>
    </citation>
    <scope>NUCLEOTIDE SEQUENCE [LARGE SCALE GENOMIC DNA]</scope>
    <source>
        <strain evidence="1 2">FP101781</strain>
    </source>
</reference>
<accession>A0A4Y7SG61</accession>
<dbReference type="Proteomes" id="UP000298030">
    <property type="component" value="Unassembled WGS sequence"/>
</dbReference>
<dbReference type="InterPro" id="IPR041078">
    <property type="entry name" value="Plavaka"/>
</dbReference>
<name>A0A4Y7SG61_COPMI</name>
<comment type="caution">
    <text evidence="1">The sequence shown here is derived from an EMBL/GenBank/DDBJ whole genome shotgun (WGS) entry which is preliminary data.</text>
</comment>
<gene>
    <name evidence="1" type="ORF">FA13DRAFT_1696389</name>
</gene>
<dbReference type="AlphaFoldDB" id="A0A4Y7SG61"/>
<keyword evidence="2" id="KW-1185">Reference proteome</keyword>